<dbReference type="RefSeq" id="WP_000156239.1">
    <property type="nucleotide sequence ID" value="NZ_CACSGU010000031.1"/>
</dbReference>
<reference evidence="1" key="1">
    <citation type="submission" date="2020-12" db="EMBL/GenBank/DDBJ databases">
        <authorList>
            <consortium name="Clinical and Environmental Microbiology Branch: Whole genome sequencing antimicrobial resistance pathogens in the healthcare setting"/>
        </authorList>
    </citation>
    <scope>NUCLEOTIDE SEQUENCE</scope>
    <source>
        <strain evidence="1">2018HL-00813</strain>
    </source>
</reference>
<sequence>MTITCQALIDGVQATQLNDSEKIAWSENLLMSALNQALAILALVRPDATAKVAQLTCAAGTRQNLPPDGLRLLKVVRNLSADGAIGRAVRLVNISDLDSISPNWHSEAPKDFAKEYMFDERAPKWFYVYPPAKAGNKLEIEYSQQPMEITDLSQPLPVDMVYMQPLQEFILYKLLSGEGGNGTGMQHYNTGMSLLGAKLQVDRFANPNTETNRAGGAG</sequence>
<dbReference type="EMBL" id="AAYLMQ010000033">
    <property type="protein sequence ID" value="EGY2378198.1"/>
    <property type="molecule type" value="Genomic_DNA"/>
</dbReference>
<proteinExistence type="predicted"/>
<dbReference type="Pfam" id="PF24175">
    <property type="entry name" value="SU10_adaptor"/>
    <property type="match status" value="1"/>
</dbReference>
<dbReference type="InterPro" id="IPR056209">
    <property type="entry name" value="SU10_adaptor"/>
</dbReference>
<gene>
    <name evidence="1" type="ORF">JHZ39_002602</name>
</gene>
<accession>A0A9P2P3I6</accession>
<evidence type="ECO:0000313" key="1">
    <source>
        <dbReference type="EMBL" id="EGY2378198.1"/>
    </source>
</evidence>
<name>A0A9P2P3I6_ACIBA</name>
<protein>
    <submittedName>
        <fullName evidence="1">Uncharacterized protein</fullName>
    </submittedName>
</protein>
<dbReference type="AlphaFoldDB" id="A0A9P2P3I6"/>
<organism evidence="1">
    <name type="scientific">Acinetobacter baumannii</name>
    <dbReference type="NCBI Taxonomy" id="470"/>
    <lineage>
        <taxon>Bacteria</taxon>
        <taxon>Pseudomonadati</taxon>
        <taxon>Pseudomonadota</taxon>
        <taxon>Gammaproteobacteria</taxon>
        <taxon>Moraxellales</taxon>
        <taxon>Moraxellaceae</taxon>
        <taxon>Acinetobacter</taxon>
        <taxon>Acinetobacter calcoaceticus/baumannii complex</taxon>
    </lineage>
</organism>
<comment type="caution">
    <text evidence="1">The sequence shown here is derived from an EMBL/GenBank/DDBJ whole genome shotgun (WGS) entry which is preliminary data.</text>
</comment>